<keyword evidence="2" id="KW-1003">Cell membrane</keyword>
<evidence type="ECO:0000256" key="5">
    <source>
        <dbReference type="ARBA" id="ARBA00022989"/>
    </source>
</evidence>
<dbReference type="Pfam" id="PF00884">
    <property type="entry name" value="Sulfatase"/>
    <property type="match status" value="1"/>
</dbReference>
<feature type="transmembrane region" description="Helical" evidence="7">
    <location>
        <begin position="120"/>
        <end position="140"/>
    </location>
</feature>
<dbReference type="PANTHER" id="PTHR30443">
    <property type="entry name" value="INNER MEMBRANE PROTEIN"/>
    <property type="match status" value="1"/>
</dbReference>
<proteinExistence type="predicted"/>
<evidence type="ECO:0000256" key="3">
    <source>
        <dbReference type="ARBA" id="ARBA00022679"/>
    </source>
</evidence>
<dbReference type="SUPFAM" id="SSF53649">
    <property type="entry name" value="Alkaline phosphatase-like"/>
    <property type="match status" value="1"/>
</dbReference>
<evidence type="ECO:0000256" key="4">
    <source>
        <dbReference type="ARBA" id="ARBA00022692"/>
    </source>
</evidence>
<dbReference type="GO" id="GO:0016776">
    <property type="term" value="F:phosphotransferase activity, phosphate group as acceptor"/>
    <property type="evidence" value="ECO:0007669"/>
    <property type="project" value="TreeGrafter"/>
</dbReference>
<dbReference type="Proteomes" id="UP000255024">
    <property type="component" value="Unassembled WGS sequence"/>
</dbReference>
<keyword evidence="6 7" id="KW-0472">Membrane</keyword>
<comment type="subcellular location">
    <subcellularLocation>
        <location evidence="1">Cell membrane</location>
        <topology evidence="1">Multi-pass membrane protein</topology>
    </subcellularLocation>
</comment>
<evidence type="ECO:0000256" key="6">
    <source>
        <dbReference type="ARBA" id="ARBA00023136"/>
    </source>
</evidence>
<evidence type="ECO:0000313" key="10">
    <source>
        <dbReference type="Proteomes" id="UP000255024"/>
    </source>
</evidence>
<dbReference type="AlphaFoldDB" id="A0A378U552"/>
<evidence type="ECO:0000259" key="8">
    <source>
        <dbReference type="Pfam" id="PF00884"/>
    </source>
</evidence>
<dbReference type="InterPro" id="IPR000917">
    <property type="entry name" value="Sulfatase_N"/>
</dbReference>
<evidence type="ECO:0000256" key="2">
    <source>
        <dbReference type="ARBA" id="ARBA00022475"/>
    </source>
</evidence>
<dbReference type="CDD" id="cd16017">
    <property type="entry name" value="LptA"/>
    <property type="match status" value="1"/>
</dbReference>
<feature type="domain" description="Sulfatase N-terminal" evidence="8">
    <location>
        <begin position="233"/>
        <end position="519"/>
    </location>
</feature>
<dbReference type="Gene3D" id="3.40.720.10">
    <property type="entry name" value="Alkaline Phosphatase, subunit A"/>
    <property type="match status" value="1"/>
</dbReference>
<keyword evidence="3 9" id="KW-0808">Transferase</keyword>
<name>A0A378U552_MYROD</name>
<feature type="transmembrane region" description="Helical" evidence="7">
    <location>
        <begin position="156"/>
        <end position="174"/>
    </location>
</feature>
<dbReference type="EMBL" id="UGQL01000002">
    <property type="protein sequence ID" value="STZ69600.1"/>
    <property type="molecule type" value="Genomic_DNA"/>
</dbReference>
<keyword evidence="10" id="KW-1185">Reference proteome</keyword>
<gene>
    <name evidence="9" type="primary">eptA_2</name>
    <name evidence="9" type="ORF">NCTC11179_03110</name>
</gene>
<dbReference type="InterPro" id="IPR058130">
    <property type="entry name" value="PEA_transf_C"/>
</dbReference>
<reference evidence="9 10" key="1">
    <citation type="submission" date="2018-06" db="EMBL/GenBank/DDBJ databases">
        <authorList>
            <consortium name="Pathogen Informatics"/>
            <person name="Doyle S."/>
        </authorList>
    </citation>
    <scope>NUCLEOTIDE SEQUENCE [LARGE SCALE GENOMIC DNA]</scope>
    <source>
        <strain evidence="9 10">NCTC11179</strain>
    </source>
</reference>
<evidence type="ECO:0000256" key="7">
    <source>
        <dbReference type="SAM" id="Phobius"/>
    </source>
</evidence>
<protein>
    <submittedName>
        <fullName evidence="9">Phosphoethanolamine transferase eptA</fullName>
        <ecNumber evidence="9">2.7.-.-</ecNumber>
    </submittedName>
</protein>
<keyword evidence="4 7" id="KW-0812">Transmembrane</keyword>
<feature type="transmembrane region" description="Helical" evidence="7">
    <location>
        <begin position="73"/>
        <end position="93"/>
    </location>
</feature>
<dbReference type="GO" id="GO:0009244">
    <property type="term" value="P:lipopolysaccharide core region biosynthetic process"/>
    <property type="evidence" value="ECO:0007669"/>
    <property type="project" value="TreeGrafter"/>
</dbReference>
<feature type="transmembrane region" description="Helical" evidence="7">
    <location>
        <begin position="20"/>
        <end position="38"/>
    </location>
</feature>
<dbReference type="RefSeq" id="WP_115092289.1">
    <property type="nucleotide sequence ID" value="NZ_CP068107.1"/>
</dbReference>
<feature type="transmembrane region" description="Helical" evidence="7">
    <location>
        <begin position="44"/>
        <end position="61"/>
    </location>
</feature>
<dbReference type="InterPro" id="IPR040423">
    <property type="entry name" value="PEA_transferase"/>
</dbReference>
<keyword evidence="5 7" id="KW-1133">Transmembrane helix</keyword>
<accession>A0A378U552</accession>
<evidence type="ECO:0000313" key="9">
    <source>
        <dbReference type="EMBL" id="STZ69600.1"/>
    </source>
</evidence>
<sequence length="573" mass="66419">MQEKIQRRSLLGRLSTNPVALFYIYLVVNMVPSLYFALFQPLNLLGKATVFLFPLSLYLLVFSLFKNMGRTQILLFPVLFIHAFQIVLFYLFGEDVIAVDMYLNVATTNTSEITELLGSLLPSIAFVCILYIPTIVWAILQWKRKIYAPKLFRQKALIAGVAILFGSLLISLGAKNTNRNAFAFTVDVYPINAYYNLNFAINKWKKVQAYPETSKDFTFNSTSASTKDQREIFVLIVGETSRAHNWQVYGYNRPTTPHLSQQQNTVFYQDALTQSNTTHKSVSMILSDVNATNYEEIYQRKGIAQAFKEAGFTTICLSNQSENNSFIEYFTKEADIYQTIRTTDPKTRLTVNRPDEDLIPIMMNLIEKTTGNLFIVLHSYGSHFNYKERYPLAYQKFTPDNLTAVSRRQKEQLVNTYDNSILYTDYFLSSTLQALQQVNIPSLVLYTSDHGEDLFDDDRGLFLHSSPTPSYYQLHIPFFLWFSDSFIEEHPEQYQLAQQRKKEPISTHVIFHTLLDAAEIQTPYLKREFSLVHPQFKAIPRQYLNDHDQAVPYQQMNLKEEDFEQIKKLNLKK</sequence>
<dbReference type="EC" id="2.7.-.-" evidence="9"/>
<evidence type="ECO:0000256" key="1">
    <source>
        <dbReference type="ARBA" id="ARBA00004651"/>
    </source>
</evidence>
<organism evidence="9 10">
    <name type="scientific">Myroides odoratus</name>
    <name type="common">Flavobacterium odoratum</name>
    <dbReference type="NCBI Taxonomy" id="256"/>
    <lineage>
        <taxon>Bacteria</taxon>
        <taxon>Pseudomonadati</taxon>
        <taxon>Bacteroidota</taxon>
        <taxon>Flavobacteriia</taxon>
        <taxon>Flavobacteriales</taxon>
        <taxon>Flavobacteriaceae</taxon>
        <taxon>Myroides</taxon>
    </lineage>
</organism>
<dbReference type="GO" id="GO:0005886">
    <property type="term" value="C:plasma membrane"/>
    <property type="evidence" value="ECO:0007669"/>
    <property type="project" value="UniProtKB-SubCell"/>
</dbReference>
<dbReference type="PANTHER" id="PTHR30443:SF0">
    <property type="entry name" value="PHOSPHOETHANOLAMINE TRANSFERASE EPTA"/>
    <property type="match status" value="1"/>
</dbReference>
<dbReference type="InterPro" id="IPR017850">
    <property type="entry name" value="Alkaline_phosphatase_core_sf"/>
</dbReference>